<reference evidence="1" key="1">
    <citation type="journal article" date="2023" name="G3 (Bethesda)">
        <title>Whole genome assemblies of Zophobas morio and Tenebrio molitor.</title>
        <authorList>
            <person name="Kaur S."/>
            <person name="Stinson S.A."/>
            <person name="diCenzo G.C."/>
        </authorList>
    </citation>
    <scope>NUCLEOTIDE SEQUENCE</scope>
    <source>
        <strain evidence="1">QUZm001</strain>
    </source>
</reference>
<dbReference type="AlphaFoldDB" id="A0AA38IIL7"/>
<name>A0AA38IIL7_9CUCU</name>
<evidence type="ECO:0000313" key="2">
    <source>
        <dbReference type="Proteomes" id="UP001168821"/>
    </source>
</evidence>
<evidence type="ECO:0000313" key="1">
    <source>
        <dbReference type="EMBL" id="KAJ3656665.1"/>
    </source>
</evidence>
<proteinExistence type="predicted"/>
<gene>
    <name evidence="1" type="ORF">Zmor_015721</name>
</gene>
<dbReference type="Proteomes" id="UP001168821">
    <property type="component" value="Unassembled WGS sequence"/>
</dbReference>
<organism evidence="1 2">
    <name type="scientific">Zophobas morio</name>
    <dbReference type="NCBI Taxonomy" id="2755281"/>
    <lineage>
        <taxon>Eukaryota</taxon>
        <taxon>Metazoa</taxon>
        <taxon>Ecdysozoa</taxon>
        <taxon>Arthropoda</taxon>
        <taxon>Hexapoda</taxon>
        <taxon>Insecta</taxon>
        <taxon>Pterygota</taxon>
        <taxon>Neoptera</taxon>
        <taxon>Endopterygota</taxon>
        <taxon>Coleoptera</taxon>
        <taxon>Polyphaga</taxon>
        <taxon>Cucujiformia</taxon>
        <taxon>Tenebrionidae</taxon>
        <taxon>Zophobas</taxon>
    </lineage>
</organism>
<dbReference type="EMBL" id="JALNTZ010000004">
    <property type="protein sequence ID" value="KAJ3656665.1"/>
    <property type="molecule type" value="Genomic_DNA"/>
</dbReference>
<protein>
    <submittedName>
        <fullName evidence="1">Uncharacterized protein</fullName>
    </submittedName>
</protein>
<sequence length="143" mass="16047">MLSLNIKRQQDRKIAHNGAHFHSPDLQTQSNKCTDQVQGSRQCHCRTSTSVLLFTIIRWFYRGTGLGQWESVGFGFFGLLSFDTFTFCGDQNESIEKNERIVDGNLGSVRGVAERNGVMLGDFYHGWLVIRNCHCGCDGVPGD</sequence>
<comment type="caution">
    <text evidence="1">The sequence shown here is derived from an EMBL/GenBank/DDBJ whole genome shotgun (WGS) entry which is preliminary data.</text>
</comment>
<accession>A0AA38IIL7</accession>
<keyword evidence="2" id="KW-1185">Reference proteome</keyword>